<comment type="caution">
    <text evidence="2">The sequence shown here is derived from an EMBL/GenBank/DDBJ whole genome shotgun (WGS) entry which is preliminary data.</text>
</comment>
<evidence type="ECO:0000313" key="2">
    <source>
        <dbReference type="EMBL" id="KAK4294224.1"/>
    </source>
</evidence>
<proteinExistence type="predicted"/>
<accession>A0AAE1NRN3</accession>
<sequence length="179" mass="20095">MCSLHSAQVSIMWPGSSFNPSEVIDSYDECYSNWYVNSITPSITNITASSVYHSPAAPARNPENVISGYFCKKTYYYCSTNAKVKKPYWRADLGTPKRVSSIIISIRRDNAQHFNDVEITLGNSSDYNNIHFDHYDGVAPRGINIPFTPTNPVTGRYLQIQILNTTSSYLTFCDIVILG</sequence>
<organism evidence="2 3">
    <name type="scientific">Petrolisthes manimaculis</name>
    <dbReference type="NCBI Taxonomy" id="1843537"/>
    <lineage>
        <taxon>Eukaryota</taxon>
        <taxon>Metazoa</taxon>
        <taxon>Ecdysozoa</taxon>
        <taxon>Arthropoda</taxon>
        <taxon>Crustacea</taxon>
        <taxon>Multicrustacea</taxon>
        <taxon>Malacostraca</taxon>
        <taxon>Eumalacostraca</taxon>
        <taxon>Eucarida</taxon>
        <taxon>Decapoda</taxon>
        <taxon>Pleocyemata</taxon>
        <taxon>Anomura</taxon>
        <taxon>Galatheoidea</taxon>
        <taxon>Porcellanidae</taxon>
        <taxon>Petrolisthes</taxon>
    </lineage>
</organism>
<dbReference type="PANTHER" id="PTHR45713">
    <property type="entry name" value="FTP DOMAIN-CONTAINING PROTEIN"/>
    <property type="match status" value="1"/>
</dbReference>
<protein>
    <recommendedName>
        <fullName evidence="1">F5/8 type C domain-containing protein</fullName>
    </recommendedName>
</protein>
<dbReference type="InterPro" id="IPR000421">
    <property type="entry name" value="FA58C"/>
</dbReference>
<gene>
    <name evidence="2" type="ORF">Pmani_033134</name>
</gene>
<reference evidence="2" key="1">
    <citation type="submission" date="2023-11" db="EMBL/GenBank/DDBJ databases">
        <title>Genome assemblies of two species of porcelain crab, Petrolisthes cinctipes and Petrolisthes manimaculis (Anomura: Porcellanidae).</title>
        <authorList>
            <person name="Angst P."/>
        </authorList>
    </citation>
    <scope>NUCLEOTIDE SEQUENCE</scope>
    <source>
        <strain evidence="2">PB745_02</strain>
        <tissue evidence="2">Gill</tissue>
    </source>
</reference>
<dbReference type="PANTHER" id="PTHR45713:SF6">
    <property type="entry name" value="F5_8 TYPE C DOMAIN-CONTAINING PROTEIN"/>
    <property type="match status" value="1"/>
</dbReference>
<keyword evidence="3" id="KW-1185">Reference proteome</keyword>
<feature type="domain" description="F5/8 type C" evidence="1">
    <location>
        <begin position="45"/>
        <end position="167"/>
    </location>
</feature>
<dbReference type="AlphaFoldDB" id="A0AAE1NRN3"/>
<evidence type="ECO:0000313" key="3">
    <source>
        <dbReference type="Proteomes" id="UP001292094"/>
    </source>
</evidence>
<name>A0AAE1NRN3_9EUCA</name>
<dbReference type="SUPFAM" id="SSF49785">
    <property type="entry name" value="Galactose-binding domain-like"/>
    <property type="match status" value="1"/>
</dbReference>
<dbReference type="Gene3D" id="2.60.120.260">
    <property type="entry name" value="Galactose-binding domain-like"/>
    <property type="match status" value="1"/>
</dbReference>
<dbReference type="Pfam" id="PF00754">
    <property type="entry name" value="F5_F8_type_C"/>
    <property type="match status" value="1"/>
</dbReference>
<dbReference type="InterPro" id="IPR051941">
    <property type="entry name" value="BG_Antigen-Binding_Lectin"/>
</dbReference>
<dbReference type="EMBL" id="JAWZYT010004335">
    <property type="protein sequence ID" value="KAK4294224.1"/>
    <property type="molecule type" value="Genomic_DNA"/>
</dbReference>
<dbReference type="InterPro" id="IPR008979">
    <property type="entry name" value="Galactose-bd-like_sf"/>
</dbReference>
<dbReference type="Proteomes" id="UP001292094">
    <property type="component" value="Unassembled WGS sequence"/>
</dbReference>
<evidence type="ECO:0000259" key="1">
    <source>
        <dbReference type="Pfam" id="PF00754"/>
    </source>
</evidence>